<dbReference type="InterPro" id="IPR045621">
    <property type="entry name" value="BPD_transp_1_N"/>
</dbReference>
<evidence type="ECO:0000256" key="1">
    <source>
        <dbReference type="ARBA" id="ARBA00004651"/>
    </source>
</evidence>
<keyword evidence="3" id="KW-1003">Cell membrane</keyword>
<dbReference type="PANTHER" id="PTHR43163:SF7">
    <property type="entry name" value="DIPEPTIDE-TRANSPORT INTEGRAL MEMBRANE PROTEIN ABC TRANSPORTER DPPB-RELATED"/>
    <property type="match status" value="1"/>
</dbReference>
<dbReference type="CDD" id="cd06261">
    <property type="entry name" value="TM_PBP2"/>
    <property type="match status" value="1"/>
</dbReference>
<dbReference type="InterPro" id="IPR035906">
    <property type="entry name" value="MetI-like_sf"/>
</dbReference>
<feature type="transmembrane region" description="Helical" evidence="7">
    <location>
        <begin position="229"/>
        <end position="255"/>
    </location>
</feature>
<feature type="transmembrane region" description="Helical" evidence="7">
    <location>
        <begin position="171"/>
        <end position="193"/>
    </location>
</feature>
<feature type="domain" description="ABC transmembrane type-1" evidence="8">
    <location>
        <begin position="95"/>
        <end position="298"/>
    </location>
</feature>
<evidence type="ECO:0000256" key="4">
    <source>
        <dbReference type="ARBA" id="ARBA00022692"/>
    </source>
</evidence>
<evidence type="ECO:0000313" key="9">
    <source>
        <dbReference type="EMBL" id="MBG6140191.1"/>
    </source>
</evidence>
<dbReference type="AlphaFoldDB" id="A0A8J7GY10"/>
<dbReference type="GO" id="GO:0005886">
    <property type="term" value="C:plasma membrane"/>
    <property type="evidence" value="ECO:0007669"/>
    <property type="project" value="UniProtKB-SubCell"/>
</dbReference>
<gene>
    <name evidence="9" type="ORF">IW245_006385</name>
</gene>
<evidence type="ECO:0000256" key="5">
    <source>
        <dbReference type="ARBA" id="ARBA00022989"/>
    </source>
</evidence>
<dbReference type="Gene3D" id="1.10.3720.10">
    <property type="entry name" value="MetI-like"/>
    <property type="match status" value="1"/>
</dbReference>
<evidence type="ECO:0000259" key="8">
    <source>
        <dbReference type="PROSITE" id="PS50928"/>
    </source>
</evidence>
<keyword evidence="10" id="KW-1185">Reference proteome</keyword>
<feature type="transmembrane region" description="Helical" evidence="7">
    <location>
        <begin position="275"/>
        <end position="301"/>
    </location>
</feature>
<dbReference type="Proteomes" id="UP000622552">
    <property type="component" value="Unassembled WGS sequence"/>
</dbReference>
<reference evidence="9" key="1">
    <citation type="submission" date="2020-11" db="EMBL/GenBank/DDBJ databases">
        <title>Sequencing the genomes of 1000 actinobacteria strains.</title>
        <authorList>
            <person name="Klenk H.-P."/>
        </authorList>
    </citation>
    <scope>NUCLEOTIDE SEQUENCE</scope>
    <source>
        <strain evidence="9">DSM 45356</strain>
    </source>
</reference>
<dbReference type="PANTHER" id="PTHR43163">
    <property type="entry name" value="DIPEPTIDE TRANSPORT SYSTEM PERMEASE PROTEIN DPPB-RELATED"/>
    <property type="match status" value="1"/>
</dbReference>
<keyword evidence="2 7" id="KW-0813">Transport</keyword>
<feature type="transmembrane region" description="Helical" evidence="7">
    <location>
        <begin position="12"/>
        <end position="30"/>
    </location>
</feature>
<accession>A0A8J7GY10</accession>
<dbReference type="GO" id="GO:0055085">
    <property type="term" value="P:transmembrane transport"/>
    <property type="evidence" value="ECO:0007669"/>
    <property type="project" value="InterPro"/>
</dbReference>
<keyword evidence="5 7" id="KW-1133">Transmembrane helix</keyword>
<feature type="transmembrane region" description="Helical" evidence="7">
    <location>
        <begin position="131"/>
        <end position="151"/>
    </location>
</feature>
<sequence length="308" mass="33701">MLRYIVRRLLQMVLAFFCTTFIVYSMMFATGDPLTSLAGEGKELNDAVKAKLTRDFHLDEPFLVRYWYYIKGLLTFDLGDSLSQRPIAEILSEAWGYTIQLASIAFVFVVILGVVGGVIAGMRRGGVFDNVTLFLTLVVIGIPSFVIGLMLSTFPGGKWGWFTPGYNADQGIATLIVPGFVLGALALATAVRLTRTSVAENLRSDYVRTAKAKGLKKTRIIGVHVLRNSLIPVVTFLGIEIGNLMGGAIVTERIFNIPGVGFQLFKGIQLSDGPIVVTIVSVLVVVYLLANLLVDILYAVLDPRIRYS</sequence>
<keyword evidence="4 7" id="KW-0812">Transmembrane</keyword>
<evidence type="ECO:0000256" key="6">
    <source>
        <dbReference type="ARBA" id="ARBA00023136"/>
    </source>
</evidence>
<organism evidence="9 10">
    <name type="scientific">Longispora fulva</name>
    <dbReference type="NCBI Taxonomy" id="619741"/>
    <lineage>
        <taxon>Bacteria</taxon>
        <taxon>Bacillati</taxon>
        <taxon>Actinomycetota</taxon>
        <taxon>Actinomycetes</taxon>
        <taxon>Micromonosporales</taxon>
        <taxon>Micromonosporaceae</taxon>
        <taxon>Longispora</taxon>
    </lineage>
</organism>
<dbReference type="Pfam" id="PF19300">
    <property type="entry name" value="BPD_transp_1_N"/>
    <property type="match status" value="1"/>
</dbReference>
<keyword evidence="6 7" id="KW-0472">Membrane</keyword>
<name>A0A8J7GY10_9ACTN</name>
<dbReference type="Pfam" id="PF00528">
    <property type="entry name" value="BPD_transp_1"/>
    <property type="match status" value="1"/>
</dbReference>
<evidence type="ECO:0000256" key="2">
    <source>
        <dbReference type="ARBA" id="ARBA00022448"/>
    </source>
</evidence>
<protein>
    <submittedName>
        <fullName evidence="9">ABC-type dipeptide/oligopeptide/nickel transport system permease component</fullName>
    </submittedName>
</protein>
<proteinExistence type="inferred from homology"/>
<comment type="subcellular location">
    <subcellularLocation>
        <location evidence="1 7">Cell membrane</location>
        <topology evidence="1 7">Multi-pass membrane protein</topology>
    </subcellularLocation>
</comment>
<dbReference type="EMBL" id="JADOUF010000001">
    <property type="protein sequence ID" value="MBG6140191.1"/>
    <property type="molecule type" value="Genomic_DNA"/>
</dbReference>
<dbReference type="PROSITE" id="PS50928">
    <property type="entry name" value="ABC_TM1"/>
    <property type="match status" value="1"/>
</dbReference>
<dbReference type="RefSeq" id="WP_197006762.1">
    <property type="nucleotide sequence ID" value="NZ_BONS01000006.1"/>
</dbReference>
<dbReference type="SUPFAM" id="SSF161098">
    <property type="entry name" value="MetI-like"/>
    <property type="match status" value="1"/>
</dbReference>
<comment type="caution">
    <text evidence="9">The sequence shown here is derived from an EMBL/GenBank/DDBJ whole genome shotgun (WGS) entry which is preliminary data.</text>
</comment>
<dbReference type="InterPro" id="IPR000515">
    <property type="entry name" value="MetI-like"/>
</dbReference>
<evidence type="ECO:0000256" key="3">
    <source>
        <dbReference type="ARBA" id="ARBA00022475"/>
    </source>
</evidence>
<comment type="similarity">
    <text evidence="7">Belongs to the binding-protein-dependent transport system permease family.</text>
</comment>
<feature type="transmembrane region" description="Helical" evidence="7">
    <location>
        <begin position="94"/>
        <end position="119"/>
    </location>
</feature>
<evidence type="ECO:0000256" key="7">
    <source>
        <dbReference type="RuleBase" id="RU363032"/>
    </source>
</evidence>
<evidence type="ECO:0000313" key="10">
    <source>
        <dbReference type="Proteomes" id="UP000622552"/>
    </source>
</evidence>